<feature type="domain" description="Zinc finger CHCC-type" evidence="2">
    <location>
        <begin position="15"/>
        <end position="54"/>
    </location>
</feature>
<dbReference type="OrthoDB" id="7391570at2"/>
<dbReference type="Pfam" id="PF10276">
    <property type="entry name" value="zf-CHCC"/>
    <property type="match status" value="1"/>
</dbReference>
<dbReference type="EMBL" id="JACIJR010000003">
    <property type="protein sequence ID" value="MBB5728916.1"/>
    <property type="molecule type" value="Genomic_DNA"/>
</dbReference>
<dbReference type="Gene3D" id="2.60.260.40">
    <property type="entry name" value="q5lls5 like domains"/>
    <property type="match status" value="1"/>
</dbReference>
<keyword evidence="4" id="KW-1185">Reference proteome</keyword>
<dbReference type="RefSeq" id="WP_157176692.1">
    <property type="nucleotide sequence ID" value="NZ_BMJP01000002.1"/>
</dbReference>
<feature type="region of interest" description="Disordered" evidence="1">
    <location>
        <begin position="61"/>
        <end position="87"/>
    </location>
</feature>
<evidence type="ECO:0000313" key="3">
    <source>
        <dbReference type="EMBL" id="MBB5728916.1"/>
    </source>
</evidence>
<dbReference type="AlphaFoldDB" id="A0A7W9BRR7"/>
<gene>
    <name evidence="3" type="ORF">FHS99_001394</name>
</gene>
<accession>A0A7W9BRR7</accession>
<dbReference type="Proteomes" id="UP000546701">
    <property type="component" value="Unassembled WGS sequence"/>
</dbReference>
<reference evidence="3 4" key="1">
    <citation type="submission" date="2020-08" db="EMBL/GenBank/DDBJ databases">
        <title>Genomic Encyclopedia of Type Strains, Phase IV (KMG-IV): sequencing the most valuable type-strain genomes for metagenomic binning, comparative biology and taxonomic classification.</title>
        <authorList>
            <person name="Goeker M."/>
        </authorList>
    </citation>
    <scope>NUCLEOTIDE SEQUENCE [LARGE SCALE GENOMIC DNA]</scope>
    <source>
        <strain evidence="3 4">DSM 103336</strain>
    </source>
</reference>
<name>A0A7W9BRR7_9SPHN</name>
<evidence type="ECO:0000259" key="2">
    <source>
        <dbReference type="Pfam" id="PF10276"/>
    </source>
</evidence>
<comment type="caution">
    <text evidence="3">The sequence shown here is derived from an EMBL/GenBank/DDBJ whole genome shotgun (WGS) entry which is preliminary data.</text>
</comment>
<proteinExistence type="predicted"/>
<evidence type="ECO:0000313" key="4">
    <source>
        <dbReference type="Proteomes" id="UP000546701"/>
    </source>
</evidence>
<dbReference type="InterPro" id="IPR019401">
    <property type="entry name" value="Znf_CHCC"/>
</dbReference>
<protein>
    <submittedName>
        <fullName evidence="3">Putative Zn-finger protein</fullName>
    </submittedName>
</protein>
<sequence>MTGTAPETSRVTTARIVCDGATDIVGGAALGHPRSWLQIDEKGYVDCGYCDRRFVLIGGPADTGAGEAAPGGTINTRETQVGDVQGG</sequence>
<organism evidence="3 4">
    <name type="scientific">Sphingomonas prati</name>
    <dbReference type="NCBI Taxonomy" id="1843237"/>
    <lineage>
        <taxon>Bacteria</taxon>
        <taxon>Pseudomonadati</taxon>
        <taxon>Pseudomonadota</taxon>
        <taxon>Alphaproteobacteria</taxon>
        <taxon>Sphingomonadales</taxon>
        <taxon>Sphingomonadaceae</taxon>
        <taxon>Sphingomonas</taxon>
    </lineage>
</organism>
<evidence type="ECO:0000256" key="1">
    <source>
        <dbReference type="SAM" id="MobiDB-lite"/>
    </source>
</evidence>